<dbReference type="InterPro" id="IPR010982">
    <property type="entry name" value="Lambda_DNA-bd_dom_sf"/>
</dbReference>
<accession>A0A388TA33</accession>
<dbReference type="Proteomes" id="UP000269352">
    <property type="component" value="Unassembled WGS sequence"/>
</dbReference>
<gene>
    <name evidence="2" type="ORF">NO1_0888</name>
</gene>
<dbReference type="EMBL" id="BGZN01000013">
    <property type="protein sequence ID" value="GBR73523.1"/>
    <property type="molecule type" value="Genomic_DNA"/>
</dbReference>
<dbReference type="GO" id="GO:0003677">
    <property type="term" value="F:DNA binding"/>
    <property type="evidence" value="ECO:0007669"/>
    <property type="project" value="InterPro"/>
</dbReference>
<dbReference type="CDD" id="cd00093">
    <property type="entry name" value="HTH_XRE"/>
    <property type="match status" value="1"/>
</dbReference>
<evidence type="ECO:0000313" key="3">
    <source>
        <dbReference type="Proteomes" id="UP000269352"/>
    </source>
</evidence>
<keyword evidence="3" id="KW-1185">Reference proteome</keyword>
<protein>
    <submittedName>
        <fullName evidence="2">Transcriptional regulator XRE family</fullName>
    </submittedName>
</protein>
<dbReference type="PROSITE" id="PS50943">
    <property type="entry name" value="HTH_CROC1"/>
    <property type="match status" value="1"/>
</dbReference>
<dbReference type="SUPFAM" id="SSF47413">
    <property type="entry name" value="lambda repressor-like DNA-binding domains"/>
    <property type="match status" value="1"/>
</dbReference>
<evidence type="ECO:0000313" key="2">
    <source>
        <dbReference type="EMBL" id="GBR73523.1"/>
    </source>
</evidence>
<dbReference type="Pfam" id="PF01381">
    <property type="entry name" value="HTH_3"/>
    <property type="match status" value="1"/>
</dbReference>
<reference evidence="2 3" key="1">
    <citation type="journal article" date="2019" name="ISME J.">
        <title>Genome analyses of uncultured TG2/ZB3 bacteria in 'Margulisbacteria' specifically attached to ectosymbiotic spirochetes of protists in the termite gut.</title>
        <authorList>
            <person name="Utami Y.D."/>
            <person name="Kuwahara H."/>
            <person name="Igai K."/>
            <person name="Murakami T."/>
            <person name="Sugaya K."/>
            <person name="Morikawa T."/>
            <person name="Nagura Y."/>
            <person name="Yuki M."/>
            <person name="Deevong P."/>
            <person name="Inoue T."/>
            <person name="Kihara K."/>
            <person name="Lo N."/>
            <person name="Yamada A."/>
            <person name="Ohkuma M."/>
            <person name="Hongoh Y."/>
        </authorList>
    </citation>
    <scope>NUCLEOTIDE SEQUENCE [LARGE SCALE GENOMIC DNA]</scope>
    <source>
        <strain evidence="2">NkOx7-01</strain>
    </source>
</reference>
<proteinExistence type="predicted"/>
<organism evidence="2 3">
    <name type="scientific">Termititenax aidoneus</name>
    <dbReference type="NCBI Taxonomy" id="2218524"/>
    <lineage>
        <taxon>Bacteria</taxon>
        <taxon>Bacillati</taxon>
        <taxon>Candidatus Margulisiibacteriota</taxon>
        <taxon>Candidatus Termititenacia</taxon>
        <taxon>Candidatus Termititenacales</taxon>
        <taxon>Candidatus Termititenacaceae</taxon>
        <taxon>Candidatus Termititenax</taxon>
    </lineage>
</organism>
<feature type="domain" description="HTH cro/C1-type" evidence="1">
    <location>
        <begin position="26"/>
        <end position="80"/>
    </location>
</feature>
<dbReference type="SMART" id="SM00530">
    <property type="entry name" value="HTH_XRE"/>
    <property type="match status" value="1"/>
</dbReference>
<dbReference type="AlphaFoldDB" id="A0A388TA33"/>
<sequence length="85" mass="9924">MSSSSKHKLKEDFGLKYDTLDIGQRIRDLRQKKKWSMHRLSYEACIDSAVLMRIEKGIRAPVLDTLLKIIEGLGLRPAEFFRVFK</sequence>
<evidence type="ECO:0000259" key="1">
    <source>
        <dbReference type="PROSITE" id="PS50943"/>
    </source>
</evidence>
<dbReference type="InterPro" id="IPR001387">
    <property type="entry name" value="Cro/C1-type_HTH"/>
</dbReference>
<name>A0A388TA33_TERA1</name>
<comment type="caution">
    <text evidence="2">The sequence shown here is derived from an EMBL/GenBank/DDBJ whole genome shotgun (WGS) entry which is preliminary data.</text>
</comment>
<dbReference type="Gene3D" id="1.10.260.40">
    <property type="entry name" value="lambda repressor-like DNA-binding domains"/>
    <property type="match status" value="1"/>
</dbReference>